<proteinExistence type="predicted"/>
<sequence length="179" mass="19514">MAQEGDQTHTAGPLDSRFRQNRPAGRICFSRASNLKVSNNRAAFSDRKGSRAGLCCHVTQHQIHAGSKIDDDLRCMGTTANAHAHNHNRNNGIGARCGPALCRGAGNFRSREHRELCVRAGPTVSRTWRTAKLHVRKRSKGAFPWARLCVRRGASEVFAGWAGVGAVVELTPNRHVADG</sequence>
<keyword evidence="2" id="KW-1185">Reference proteome</keyword>
<accession>A0A6A6TV13</accession>
<evidence type="ECO:0000313" key="1">
    <source>
        <dbReference type="EMBL" id="KAF2662464.1"/>
    </source>
</evidence>
<reference evidence="1" key="1">
    <citation type="journal article" date="2020" name="Stud. Mycol.">
        <title>101 Dothideomycetes genomes: a test case for predicting lifestyles and emergence of pathogens.</title>
        <authorList>
            <person name="Haridas S."/>
            <person name="Albert R."/>
            <person name="Binder M."/>
            <person name="Bloem J."/>
            <person name="Labutti K."/>
            <person name="Salamov A."/>
            <person name="Andreopoulos B."/>
            <person name="Baker S."/>
            <person name="Barry K."/>
            <person name="Bills G."/>
            <person name="Bluhm B."/>
            <person name="Cannon C."/>
            <person name="Castanera R."/>
            <person name="Culley D."/>
            <person name="Daum C."/>
            <person name="Ezra D."/>
            <person name="Gonzalez J."/>
            <person name="Henrissat B."/>
            <person name="Kuo A."/>
            <person name="Liang C."/>
            <person name="Lipzen A."/>
            <person name="Lutzoni F."/>
            <person name="Magnuson J."/>
            <person name="Mondo S."/>
            <person name="Nolan M."/>
            <person name="Ohm R."/>
            <person name="Pangilinan J."/>
            <person name="Park H.-J."/>
            <person name="Ramirez L."/>
            <person name="Alfaro M."/>
            <person name="Sun H."/>
            <person name="Tritt A."/>
            <person name="Yoshinaga Y."/>
            <person name="Zwiers L.-H."/>
            <person name="Turgeon B."/>
            <person name="Goodwin S."/>
            <person name="Spatafora J."/>
            <person name="Crous P."/>
            <person name="Grigoriev I."/>
        </authorList>
    </citation>
    <scope>NUCLEOTIDE SEQUENCE</scope>
    <source>
        <strain evidence="1">CBS 122681</strain>
    </source>
</reference>
<gene>
    <name evidence="1" type="ORF">K491DRAFT_179319</name>
</gene>
<evidence type="ECO:0000313" key="2">
    <source>
        <dbReference type="Proteomes" id="UP000799324"/>
    </source>
</evidence>
<name>A0A6A6TV13_9PLEO</name>
<organism evidence="1 2">
    <name type="scientific">Lophiostoma macrostomum CBS 122681</name>
    <dbReference type="NCBI Taxonomy" id="1314788"/>
    <lineage>
        <taxon>Eukaryota</taxon>
        <taxon>Fungi</taxon>
        <taxon>Dikarya</taxon>
        <taxon>Ascomycota</taxon>
        <taxon>Pezizomycotina</taxon>
        <taxon>Dothideomycetes</taxon>
        <taxon>Pleosporomycetidae</taxon>
        <taxon>Pleosporales</taxon>
        <taxon>Lophiostomataceae</taxon>
        <taxon>Lophiostoma</taxon>
    </lineage>
</organism>
<dbReference type="AlphaFoldDB" id="A0A6A6TV13"/>
<dbReference type="EMBL" id="MU004289">
    <property type="protein sequence ID" value="KAF2662464.1"/>
    <property type="molecule type" value="Genomic_DNA"/>
</dbReference>
<protein>
    <submittedName>
        <fullName evidence="1">Uncharacterized protein</fullName>
    </submittedName>
</protein>
<dbReference type="Proteomes" id="UP000799324">
    <property type="component" value="Unassembled WGS sequence"/>
</dbReference>